<organism evidence="2">
    <name type="scientific">viral metagenome</name>
    <dbReference type="NCBI Taxonomy" id="1070528"/>
    <lineage>
        <taxon>unclassified sequences</taxon>
        <taxon>metagenomes</taxon>
        <taxon>organismal metagenomes</taxon>
    </lineage>
</organism>
<dbReference type="Pfam" id="PF00535">
    <property type="entry name" value="Glycos_transf_2"/>
    <property type="match status" value="1"/>
</dbReference>
<proteinExistence type="predicted"/>
<feature type="domain" description="Glycosyltransferase 2-like" evidence="1">
    <location>
        <begin position="14"/>
        <end position="85"/>
    </location>
</feature>
<dbReference type="PANTHER" id="PTHR43630">
    <property type="entry name" value="POLY-BETA-1,6-N-ACETYL-D-GLUCOSAMINE SYNTHASE"/>
    <property type="match status" value="1"/>
</dbReference>
<dbReference type="InterPro" id="IPR001173">
    <property type="entry name" value="Glyco_trans_2-like"/>
</dbReference>
<dbReference type="AlphaFoldDB" id="A0A6C0KL18"/>
<evidence type="ECO:0000313" key="2">
    <source>
        <dbReference type="EMBL" id="QHU18722.1"/>
    </source>
</evidence>
<dbReference type="SUPFAM" id="SSF48452">
    <property type="entry name" value="TPR-like"/>
    <property type="match status" value="1"/>
</dbReference>
<name>A0A6C0KL18_9ZZZZ</name>
<dbReference type="PANTHER" id="PTHR43630:SF2">
    <property type="entry name" value="GLYCOSYLTRANSFERASE"/>
    <property type="match status" value="1"/>
</dbReference>
<evidence type="ECO:0000259" key="1">
    <source>
        <dbReference type="Pfam" id="PF00535"/>
    </source>
</evidence>
<dbReference type="Gene3D" id="1.25.40.10">
    <property type="entry name" value="Tetratricopeptide repeat domain"/>
    <property type="match status" value="1"/>
</dbReference>
<dbReference type="SUPFAM" id="SSF53448">
    <property type="entry name" value="Nucleotide-diphospho-sugar transferases"/>
    <property type="match status" value="1"/>
</dbReference>
<sequence>MAHCHNKLILTLMIKNESKIIERCISNALEYVDAVNILDTGSTDNTVELCDAFLTLCGKPFKISVEPFKNFGYNRTISFQKAQELCKELSWDADKTYSIAVDADMVIKPSAEFKNFKLELPGYHAIQKNGSLSYFNTRFMKCGYDWKCVGVTHEYWSGDPSDKVPMDVFYIEDVNDGGCKSDKFERDIRLLTEDLETDPNNGRSHFYLAQSLKDTGKFKEAIQHYKRRIQIGGWEEEVWYAHYQIAKCYHAMHSIEKMEAWMQKAWKRRPWRAEPLYYLTNYFRSSSEHHKAYHYYLKGKDIPYPKDDLLFVEHTVYHGFFDYENTILACYVNGKTKQDSLGEVVSYINRNIPHNVHNVWDNIYYYIEPLEGTTYRGEYTKLFFPFYEEYQVSSCCVVPYKGRLLLNTRYINYSIDKQGCYHMRSPDNKVKTKNGIVYLNSSYYPSEEITIMKEEVERWYNSNIEGLEDVRLFVYDNQLRFSASSKNIADDGRIHIVSGEYHPETNLMNHIRILRPPRPSDCEKNWIFVPNSALSQCEASKGKMNFVYGWHPLEIGAINADNTLEIHTTFATPTIFSRFRGSSTLCEYDGKLWAVVHFVKYSTPRVYYHSLVQFNRETMKPEMYSFPFCFRKLAIEYCIGLHIRDGESCFFFSQNDNEPGMITMPITNFRFFSL</sequence>
<dbReference type="InterPro" id="IPR029044">
    <property type="entry name" value="Nucleotide-diphossugar_trans"/>
</dbReference>
<protein>
    <recommendedName>
        <fullName evidence="1">Glycosyltransferase 2-like domain-containing protein</fullName>
    </recommendedName>
</protein>
<dbReference type="InterPro" id="IPR011990">
    <property type="entry name" value="TPR-like_helical_dom_sf"/>
</dbReference>
<dbReference type="EMBL" id="MN740937">
    <property type="protein sequence ID" value="QHU18722.1"/>
    <property type="molecule type" value="Genomic_DNA"/>
</dbReference>
<accession>A0A6C0KL18</accession>
<reference evidence="2" key="1">
    <citation type="journal article" date="2020" name="Nature">
        <title>Giant virus diversity and host interactions through global metagenomics.</title>
        <authorList>
            <person name="Schulz F."/>
            <person name="Roux S."/>
            <person name="Paez-Espino D."/>
            <person name="Jungbluth S."/>
            <person name="Walsh D.A."/>
            <person name="Denef V.J."/>
            <person name="McMahon K.D."/>
            <person name="Konstantinidis K.T."/>
            <person name="Eloe-Fadrosh E.A."/>
            <person name="Kyrpides N.C."/>
            <person name="Woyke T."/>
        </authorList>
    </citation>
    <scope>NUCLEOTIDE SEQUENCE</scope>
    <source>
        <strain evidence="2">GVMAG-S-3300013006-158</strain>
    </source>
</reference>